<dbReference type="Proteomes" id="UP000196531">
    <property type="component" value="Unassembled WGS sequence"/>
</dbReference>
<dbReference type="InterPro" id="IPR011055">
    <property type="entry name" value="Dup_hybrid_motif"/>
</dbReference>
<sequence>MRAIVIILAISLLALSCSHVGSGQYVQIRKGDTYKRLAKEFRVEEWSLKEANKSKSLKTGDWFFVPQNRGIMGASRYRMPASTAQYMASGRYIWPVPSSSRISSGFGKRWGRHHDGIDIPARSGSHIVSVDDGVVVYSGRELGAYGNITVIAHKNGIFSVYAHAKKNYTNKGQKVHRGQVIALVGTTGRSTGPHLHFEVRRNSKALNPKNFVSYKKR</sequence>
<evidence type="ECO:0000313" key="4">
    <source>
        <dbReference type="Proteomes" id="UP000196531"/>
    </source>
</evidence>
<dbReference type="PANTHER" id="PTHR21666:SF270">
    <property type="entry name" value="MUREIN HYDROLASE ACTIVATOR ENVC"/>
    <property type="match status" value="1"/>
</dbReference>
<gene>
    <name evidence="3" type="ORF">A9Q84_17320</name>
</gene>
<dbReference type="CDD" id="cd12797">
    <property type="entry name" value="M23_peptidase"/>
    <property type="match status" value="1"/>
</dbReference>
<dbReference type="Pfam" id="PF01551">
    <property type="entry name" value="Peptidase_M23"/>
    <property type="match status" value="1"/>
</dbReference>
<evidence type="ECO:0000259" key="2">
    <source>
        <dbReference type="Pfam" id="PF01551"/>
    </source>
</evidence>
<dbReference type="SUPFAM" id="SSF51261">
    <property type="entry name" value="Duplicated hybrid motif"/>
    <property type="match status" value="1"/>
</dbReference>
<dbReference type="Gene3D" id="2.70.70.10">
    <property type="entry name" value="Glucose Permease (Domain IIA)"/>
    <property type="match status" value="1"/>
</dbReference>
<name>A0A1Y5FA56_9BACT</name>
<dbReference type="EMBL" id="MAAO01000010">
    <property type="protein sequence ID" value="OUR94868.1"/>
    <property type="molecule type" value="Genomic_DNA"/>
</dbReference>
<feature type="domain" description="M23ase beta-sheet core" evidence="2">
    <location>
        <begin position="113"/>
        <end position="208"/>
    </location>
</feature>
<reference evidence="4" key="1">
    <citation type="journal article" date="2017" name="Proc. Natl. Acad. Sci. U.S.A.">
        <title>Simulation of Deepwater Horizon oil plume reveals substrate specialization within a complex community of hydrocarbon-degraders.</title>
        <authorList>
            <person name="Hu P."/>
            <person name="Dubinsky E.A."/>
            <person name="Probst A.J."/>
            <person name="Wang J."/>
            <person name="Sieber C.M.K."/>
            <person name="Tom L.M."/>
            <person name="Gardinali P."/>
            <person name="Banfield J.F."/>
            <person name="Atlas R.M."/>
            <person name="Andersen G.L."/>
        </authorList>
    </citation>
    <scope>NUCLEOTIDE SEQUENCE [LARGE SCALE GENOMIC DNA]</scope>
</reference>
<dbReference type="InterPro" id="IPR050570">
    <property type="entry name" value="Cell_wall_metabolism_enzyme"/>
</dbReference>
<accession>A0A1Y5FA56</accession>
<proteinExistence type="predicted"/>
<protein>
    <recommendedName>
        <fullName evidence="2">M23ase beta-sheet core domain-containing protein</fullName>
    </recommendedName>
</protein>
<dbReference type="PANTHER" id="PTHR21666">
    <property type="entry name" value="PEPTIDASE-RELATED"/>
    <property type="match status" value="1"/>
</dbReference>
<dbReference type="InterPro" id="IPR016047">
    <property type="entry name" value="M23ase_b-sheet_dom"/>
</dbReference>
<evidence type="ECO:0000256" key="1">
    <source>
        <dbReference type="SAM" id="SignalP"/>
    </source>
</evidence>
<keyword evidence="1" id="KW-0732">Signal</keyword>
<dbReference type="GO" id="GO:0004222">
    <property type="term" value="F:metalloendopeptidase activity"/>
    <property type="evidence" value="ECO:0007669"/>
    <property type="project" value="TreeGrafter"/>
</dbReference>
<dbReference type="PROSITE" id="PS51257">
    <property type="entry name" value="PROKAR_LIPOPROTEIN"/>
    <property type="match status" value="1"/>
</dbReference>
<comment type="caution">
    <text evidence="3">The sequence shown here is derived from an EMBL/GenBank/DDBJ whole genome shotgun (WGS) entry which is preliminary data.</text>
</comment>
<feature type="chain" id="PRO_5013391484" description="M23ase beta-sheet core domain-containing protein" evidence="1">
    <location>
        <begin position="21"/>
        <end position="217"/>
    </location>
</feature>
<feature type="signal peptide" evidence="1">
    <location>
        <begin position="1"/>
        <end position="20"/>
    </location>
</feature>
<organism evidence="3 4">
    <name type="scientific">Halobacteriovorax marinus</name>
    <dbReference type="NCBI Taxonomy" id="97084"/>
    <lineage>
        <taxon>Bacteria</taxon>
        <taxon>Pseudomonadati</taxon>
        <taxon>Bdellovibrionota</taxon>
        <taxon>Bacteriovoracia</taxon>
        <taxon>Bacteriovoracales</taxon>
        <taxon>Halobacteriovoraceae</taxon>
        <taxon>Halobacteriovorax</taxon>
    </lineage>
</organism>
<evidence type="ECO:0000313" key="3">
    <source>
        <dbReference type="EMBL" id="OUR94868.1"/>
    </source>
</evidence>
<dbReference type="AlphaFoldDB" id="A0A1Y5FA56"/>